<dbReference type="InterPro" id="IPR036514">
    <property type="entry name" value="SGNH_hydro_sf"/>
</dbReference>
<evidence type="ECO:0000256" key="1">
    <source>
        <dbReference type="ARBA" id="ARBA00022801"/>
    </source>
</evidence>
<dbReference type="Proteomes" id="UP000632273">
    <property type="component" value="Unassembled WGS sequence"/>
</dbReference>
<evidence type="ECO:0000259" key="2">
    <source>
        <dbReference type="Pfam" id="PF03629"/>
    </source>
</evidence>
<feature type="domain" description="Sialate O-acetylesterase" evidence="2">
    <location>
        <begin position="72"/>
        <end position="340"/>
    </location>
</feature>
<evidence type="ECO:0000313" key="3">
    <source>
        <dbReference type="EMBL" id="GGF06433.1"/>
    </source>
</evidence>
<dbReference type="PANTHER" id="PTHR22901:SF0">
    <property type="entry name" value="SIALATE O-ACETYLESTERASE"/>
    <property type="match status" value="1"/>
</dbReference>
<sequence>MVLQRETKVPIWGWAEPGEKVTISFQGKTYSAAPGAGGKWQATLPAMPAGGPYTLTIKGQNTITLEDVLIGDVWLASGQSNMEMPLRDKNAPAPGAYPVVLNAEQEVAAASFPKIRQFTVQKEVAYQPRSENQGSAWMVCSPGTAGQFSAVAYFFARDLFQQYNIPIGLINSPWGGTPAEAWVSGEALKQLPDFQARVVEQEKLGQQGVQPTEQVKNAQNLPSVLYNGMIAPLIPYALKGVIWYQGESNTGRSYQYRTLFPTLIKDWRSRWGTDLPFLFVQLANFTKALPEPAESGWAELREAQAMALTLPRTGMAVAVDVGDASDIHPANKQAVGHRLALVARNVAYGEKVVASGPTYESMSIKGNQVRLKFRNLGSGLQVKGDTIKGFAIAGADKKFYWATATQQGQELLVTSAAVPNPVAVRYDWANNPKGNLYNKEGLPAAPFRTDQWEGITAGRK</sequence>
<proteinExistence type="predicted"/>
<accession>A0ABQ1U0Q3</accession>
<reference evidence="4" key="1">
    <citation type="journal article" date="2019" name="Int. J. Syst. Evol. Microbiol.">
        <title>The Global Catalogue of Microorganisms (GCM) 10K type strain sequencing project: providing services to taxonomists for standard genome sequencing and annotation.</title>
        <authorList>
            <consortium name="The Broad Institute Genomics Platform"/>
            <consortium name="The Broad Institute Genome Sequencing Center for Infectious Disease"/>
            <person name="Wu L."/>
            <person name="Ma J."/>
        </authorList>
    </citation>
    <scope>NUCLEOTIDE SEQUENCE [LARGE SCALE GENOMIC DNA]</scope>
    <source>
        <strain evidence="4">CGMCC 1.15197</strain>
    </source>
</reference>
<organism evidence="3 4">
    <name type="scientific">Hymenobacter cavernae</name>
    <dbReference type="NCBI Taxonomy" id="2044852"/>
    <lineage>
        <taxon>Bacteria</taxon>
        <taxon>Pseudomonadati</taxon>
        <taxon>Bacteroidota</taxon>
        <taxon>Cytophagia</taxon>
        <taxon>Cytophagales</taxon>
        <taxon>Hymenobacteraceae</taxon>
        <taxon>Hymenobacter</taxon>
    </lineage>
</organism>
<dbReference type="InterPro" id="IPR005181">
    <property type="entry name" value="SASA"/>
</dbReference>
<dbReference type="Gene3D" id="2.60.40.10">
    <property type="entry name" value="Immunoglobulins"/>
    <property type="match status" value="1"/>
</dbReference>
<protein>
    <submittedName>
        <fullName evidence="3">9-O-acetylesterase</fullName>
    </submittedName>
</protein>
<dbReference type="Pfam" id="PF03629">
    <property type="entry name" value="SASA"/>
    <property type="match status" value="1"/>
</dbReference>
<dbReference type="PANTHER" id="PTHR22901">
    <property type="entry name" value="SIALATE O-ACETYLESTERASE"/>
    <property type="match status" value="1"/>
</dbReference>
<dbReference type="EMBL" id="BMHT01000003">
    <property type="protein sequence ID" value="GGF06433.1"/>
    <property type="molecule type" value="Genomic_DNA"/>
</dbReference>
<evidence type="ECO:0000313" key="4">
    <source>
        <dbReference type="Proteomes" id="UP000632273"/>
    </source>
</evidence>
<dbReference type="Gene3D" id="3.40.50.1110">
    <property type="entry name" value="SGNH hydrolase"/>
    <property type="match status" value="1"/>
</dbReference>
<dbReference type="InterPro" id="IPR039329">
    <property type="entry name" value="SIAE"/>
</dbReference>
<comment type="caution">
    <text evidence="3">The sequence shown here is derived from an EMBL/GenBank/DDBJ whole genome shotgun (WGS) entry which is preliminary data.</text>
</comment>
<name>A0ABQ1U0Q3_9BACT</name>
<dbReference type="SUPFAM" id="SSF52266">
    <property type="entry name" value="SGNH hydrolase"/>
    <property type="match status" value="1"/>
</dbReference>
<keyword evidence="1" id="KW-0378">Hydrolase</keyword>
<gene>
    <name evidence="3" type="ORF">GCM10011383_16860</name>
</gene>
<dbReference type="InterPro" id="IPR013783">
    <property type="entry name" value="Ig-like_fold"/>
</dbReference>
<keyword evidence="4" id="KW-1185">Reference proteome</keyword>